<keyword evidence="2" id="KW-1185">Reference proteome</keyword>
<protein>
    <submittedName>
        <fullName evidence="1">Uncharacterized protein</fullName>
    </submittedName>
</protein>
<reference evidence="1" key="1">
    <citation type="submission" date="2017-01" db="EMBL/GenBank/DDBJ databases">
        <authorList>
            <person name="Poblete-Castro I."/>
        </authorList>
    </citation>
    <scope>NUCLEOTIDE SEQUENCE [LARGE SCALE GENOMIC DNA]</scope>
    <source>
        <strain evidence="1">MT1</strain>
    </source>
</reference>
<dbReference type="EMBL" id="MSTQ01000001">
    <property type="protein sequence ID" value="OLU06225.1"/>
    <property type="molecule type" value="Genomic_DNA"/>
</dbReference>
<evidence type="ECO:0000313" key="2">
    <source>
        <dbReference type="Proteomes" id="UP000186756"/>
    </source>
</evidence>
<gene>
    <name evidence="1" type="ORF">BVK86_02375</name>
</gene>
<name>A0A1Q9X5G9_PSERE</name>
<organism evidence="1 2">
    <name type="scientific">Pseudomonas reinekei</name>
    <dbReference type="NCBI Taxonomy" id="395598"/>
    <lineage>
        <taxon>Bacteria</taxon>
        <taxon>Pseudomonadati</taxon>
        <taxon>Pseudomonadota</taxon>
        <taxon>Gammaproteobacteria</taxon>
        <taxon>Pseudomonadales</taxon>
        <taxon>Pseudomonadaceae</taxon>
        <taxon>Pseudomonas</taxon>
    </lineage>
</organism>
<dbReference type="Proteomes" id="UP000186756">
    <property type="component" value="Unassembled WGS sequence"/>
</dbReference>
<proteinExistence type="predicted"/>
<sequence>MPSARRTGDAFLILADSLVGSQRAIGQKGIEMAIIRVRMDSHGGAVPRLSAKYAAKLEIRIPSRKAVPRDPS</sequence>
<accession>A0A1Q9X5G9</accession>
<dbReference type="AlphaFoldDB" id="A0A1Q9X5G9"/>
<evidence type="ECO:0000313" key="1">
    <source>
        <dbReference type="EMBL" id="OLU06225.1"/>
    </source>
</evidence>
<comment type="caution">
    <text evidence="1">The sequence shown here is derived from an EMBL/GenBank/DDBJ whole genome shotgun (WGS) entry which is preliminary data.</text>
</comment>